<gene>
    <name evidence="2" type="ORF">EBO15_27950</name>
</gene>
<comment type="caution">
    <text evidence="2">The sequence shown here is derived from an EMBL/GenBank/DDBJ whole genome shotgun (WGS) entry which is preliminary data.</text>
</comment>
<reference evidence="2 3" key="1">
    <citation type="submission" date="2018-10" db="EMBL/GenBank/DDBJ databases">
        <title>Isolation from soil.</title>
        <authorList>
            <person name="Hu J."/>
        </authorList>
    </citation>
    <scope>NUCLEOTIDE SEQUENCE [LARGE SCALE GENOMIC DNA]</scope>
    <source>
        <strain evidence="2 3">NEAU-Ht49</strain>
    </source>
</reference>
<evidence type="ECO:0000256" key="1">
    <source>
        <dbReference type="SAM" id="MobiDB-lite"/>
    </source>
</evidence>
<dbReference type="EMBL" id="RFFG01000059">
    <property type="protein sequence ID" value="RMI40070.1"/>
    <property type="molecule type" value="Genomic_DNA"/>
</dbReference>
<evidence type="ECO:0000313" key="2">
    <source>
        <dbReference type="EMBL" id="RMI40070.1"/>
    </source>
</evidence>
<organism evidence="2 3">
    <name type="scientific">Actinomadura harenae</name>
    <dbReference type="NCBI Taxonomy" id="2483351"/>
    <lineage>
        <taxon>Bacteria</taxon>
        <taxon>Bacillati</taxon>
        <taxon>Actinomycetota</taxon>
        <taxon>Actinomycetes</taxon>
        <taxon>Streptosporangiales</taxon>
        <taxon>Thermomonosporaceae</taxon>
        <taxon>Actinomadura</taxon>
    </lineage>
</organism>
<evidence type="ECO:0000313" key="3">
    <source>
        <dbReference type="Proteomes" id="UP000282674"/>
    </source>
</evidence>
<dbReference type="Proteomes" id="UP000282674">
    <property type="component" value="Unassembled WGS sequence"/>
</dbReference>
<sequence>MGAPRDAPVGLVEDGAEVGGGEPVADACARPLGHARGGDRLVQQCGDGDGEAVRVLRRDEHSGLTREHQVLVGRHGRRDQRDPGGDRLDEHARQPLPAGRHRHRVERGQQLRDVVAVPEPAHPLGQPQPLREPFQLGGHRAAADPEPEHVPRQLGERPDEDLRALLELEPPDRADDLHAERKVQAAAGSCARA</sequence>
<feature type="compositionally biased region" description="Basic and acidic residues" evidence="1">
    <location>
        <begin position="79"/>
        <end position="93"/>
    </location>
</feature>
<accession>A0A3M2LTA1</accession>
<keyword evidence="3" id="KW-1185">Reference proteome</keyword>
<dbReference type="AlphaFoldDB" id="A0A3M2LTA1"/>
<proteinExistence type="predicted"/>
<name>A0A3M2LTA1_9ACTN</name>
<feature type="compositionally biased region" description="Basic and acidic residues" evidence="1">
    <location>
        <begin position="58"/>
        <end position="69"/>
    </location>
</feature>
<feature type="compositionally biased region" description="Basic and acidic residues" evidence="1">
    <location>
        <begin position="141"/>
        <end position="183"/>
    </location>
</feature>
<protein>
    <submittedName>
        <fullName evidence="2">Uncharacterized protein</fullName>
    </submittedName>
</protein>
<feature type="region of interest" description="Disordered" evidence="1">
    <location>
        <begin position="1"/>
        <end position="21"/>
    </location>
</feature>
<feature type="region of interest" description="Disordered" evidence="1">
    <location>
        <begin position="58"/>
        <end position="193"/>
    </location>
</feature>